<name>A0ABY5T5W6_9BACE</name>
<proteinExistence type="predicted"/>
<reference evidence="2" key="1">
    <citation type="submission" date="2022-08" db="EMBL/GenBank/DDBJ databases">
        <title>Genome Sequencing of Bacteroides fragilis Group Isolates with Nanopore Technology.</title>
        <authorList>
            <person name="Tisza M.J."/>
            <person name="Smith D."/>
            <person name="Dekker J.P."/>
        </authorList>
    </citation>
    <scope>NUCLEOTIDE SEQUENCE</scope>
    <source>
        <strain evidence="2">BFG-527</strain>
    </source>
</reference>
<dbReference type="Proteomes" id="UP001060104">
    <property type="component" value="Chromosome"/>
</dbReference>
<sequence>MEPKTIFHQIYISNWDSQLATEFINVPNENAIIAVSIDPPKHFTIKVYEKSNLIDSFISQPIKIKNNGAILIIIIWDGNHIVGLMLGKNKIDNYKNKNIIEIEAVRNKIIKSNIYDEPNILEKCSEWMAWRKKYYSRPKPLSKKNTILKSESEQKRELEESIMSLVDLHNDVFIANKRYKLADIYSLLRRLLFWPDETDKNKIYSPLLIRVAGYENLPLPVYATPSKNSVKDLAKIQIVIQIQIDNQMASTNQKDERMIIMDLQEWLSQPIITTKNKIYRVKDLLFDSANSWGAHNDQSIPFFLDKTRNINILSDNFLFILIKNISEVAIDLGKYIINKME</sequence>
<evidence type="ECO:0000256" key="1">
    <source>
        <dbReference type="SAM" id="Coils"/>
    </source>
</evidence>
<organism evidence="2 3">
    <name type="scientific">Bacteroides faecis</name>
    <dbReference type="NCBI Taxonomy" id="674529"/>
    <lineage>
        <taxon>Bacteria</taxon>
        <taxon>Pseudomonadati</taxon>
        <taxon>Bacteroidota</taxon>
        <taxon>Bacteroidia</taxon>
        <taxon>Bacteroidales</taxon>
        <taxon>Bacteroidaceae</taxon>
        <taxon>Bacteroides</taxon>
    </lineage>
</organism>
<dbReference type="RefSeq" id="WP_258902667.1">
    <property type="nucleotide sequence ID" value="NZ_CP103141.1"/>
</dbReference>
<accession>A0ABY5T5W6</accession>
<evidence type="ECO:0000313" key="3">
    <source>
        <dbReference type="Proteomes" id="UP001060104"/>
    </source>
</evidence>
<protein>
    <submittedName>
        <fullName evidence="2">Uncharacterized protein</fullName>
    </submittedName>
</protein>
<dbReference type="EMBL" id="CP103141">
    <property type="protein sequence ID" value="UVQ73249.1"/>
    <property type="molecule type" value="Genomic_DNA"/>
</dbReference>
<keyword evidence="3" id="KW-1185">Reference proteome</keyword>
<feature type="coiled-coil region" evidence="1">
    <location>
        <begin position="141"/>
        <end position="168"/>
    </location>
</feature>
<keyword evidence="1" id="KW-0175">Coiled coil</keyword>
<evidence type="ECO:0000313" key="2">
    <source>
        <dbReference type="EMBL" id="UVQ73249.1"/>
    </source>
</evidence>
<gene>
    <name evidence="2" type="ORF">NXY30_19750</name>
</gene>